<dbReference type="Pfam" id="PF00378">
    <property type="entry name" value="ECH_1"/>
    <property type="match status" value="1"/>
</dbReference>
<evidence type="ECO:0000313" key="3">
    <source>
        <dbReference type="Proteomes" id="UP001213664"/>
    </source>
</evidence>
<dbReference type="PANTHER" id="PTHR43684">
    <property type="match status" value="1"/>
</dbReference>
<dbReference type="InterPro" id="IPR029045">
    <property type="entry name" value="ClpP/crotonase-like_dom_sf"/>
</dbReference>
<dbReference type="GO" id="GO:0003824">
    <property type="term" value="F:catalytic activity"/>
    <property type="evidence" value="ECO:0007669"/>
    <property type="project" value="UniProtKB-ARBA"/>
</dbReference>
<dbReference type="CDD" id="cd06558">
    <property type="entry name" value="crotonase-like"/>
    <property type="match status" value="1"/>
</dbReference>
<name>A0AAJ5X0M4_9CAUL</name>
<organism evidence="2 3">
    <name type="scientific">Candidatus Brevundimonas colombiensis</name>
    <dbReference type="NCBI Taxonomy" id="3121376"/>
    <lineage>
        <taxon>Bacteria</taxon>
        <taxon>Pseudomonadati</taxon>
        <taxon>Pseudomonadota</taxon>
        <taxon>Alphaproteobacteria</taxon>
        <taxon>Caulobacterales</taxon>
        <taxon>Caulobacteraceae</taxon>
        <taxon>Brevundimonas</taxon>
    </lineage>
</organism>
<dbReference type="InterPro" id="IPR001753">
    <property type="entry name" value="Enoyl-CoA_hydra/iso"/>
</dbReference>
<dbReference type="Gene3D" id="3.90.226.10">
    <property type="entry name" value="2-enoyl-CoA Hydratase, Chain A, domain 1"/>
    <property type="match status" value="1"/>
</dbReference>
<proteinExistence type="inferred from homology"/>
<dbReference type="InterPro" id="IPR051053">
    <property type="entry name" value="ECH/Chromodomain_protein"/>
</dbReference>
<comment type="similarity">
    <text evidence="1">Belongs to the enoyl-CoA hydratase/isomerase family.</text>
</comment>
<dbReference type="SUPFAM" id="SSF52096">
    <property type="entry name" value="ClpP/crotonase"/>
    <property type="match status" value="1"/>
</dbReference>
<evidence type="ECO:0000313" key="2">
    <source>
        <dbReference type="EMBL" id="WEK40002.1"/>
    </source>
</evidence>
<reference evidence="2" key="1">
    <citation type="submission" date="2023-03" db="EMBL/GenBank/DDBJ databases">
        <title>Andean soil-derived lignocellulolytic bacterial consortium as a source of novel taxa and putative plastic-active enzymes.</title>
        <authorList>
            <person name="Diaz-Garcia L."/>
            <person name="Chuvochina M."/>
            <person name="Feuerriegel G."/>
            <person name="Bunk B."/>
            <person name="Sproer C."/>
            <person name="Streit W.R."/>
            <person name="Rodriguez L.M."/>
            <person name="Overmann J."/>
            <person name="Jimenez D.J."/>
        </authorList>
    </citation>
    <scope>NUCLEOTIDE SEQUENCE</scope>
    <source>
        <strain evidence="2">MAG 833</strain>
    </source>
</reference>
<dbReference type="AlphaFoldDB" id="A0AAJ5X0M4"/>
<dbReference type="EMBL" id="CP119326">
    <property type="protein sequence ID" value="WEK40002.1"/>
    <property type="molecule type" value="Genomic_DNA"/>
</dbReference>
<protein>
    <submittedName>
        <fullName evidence="2">Crotonase/enoyl-CoA hydratase family protein</fullName>
    </submittedName>
</protein>
<dbReference type="Proteomes" id="UP001213664">
    <property type="component" value="Chromosome"/>
</dbReference>
<sequence>MSYNTIRYEVEDGVALITLSRPDKLNAFTPVMMHEMIDALDRTDADDAVRAVIFTGEGRAYCAGADLSAGTRGFVDEGQQSLMNADGSVNYGAEAARDGGGLLTLRLFESTKPLIGAINGAAVGVGVTMTLPMDIRLASEKARFGFVFTRRGIVPEAASSWFLPRVVGVSKALEWCYSGRVLDAQEALDGGLVRSLHAPEDLLPAARAIAREIVENTSPVSVALTRQMLWRGLGQSHPMEAHRIDSRAILSRTASADAAEGVASFLEKRAATYPDAVSKDMPDFYPWWDDEPYR</sequence>
<evidence type="ECO:0000256" key="1">
    <source>
        <dbReference type="ARBA" id="ARBA00005254"/>
    </source>
</evidence>
<dbReference type="PANTHER" id="PTHR43684:SF4">
    <property type="entry name" value="ENOYL-COA HYDRATASE_ISOMERASE FAMILY PROTEIN (AFU_ORTHOLOGUE AFUA_1G01890)"/>
    <property type="match status" value="1"/>
</dbReference>
<gene>
    <name evidence="2" type="ORF">P0Y50_15930</name>
</gene>
<dbReference type="NCBIfam" id="NF006109">
    <property type="entry name" value="PRK08260.1"/>
    <property type="match status" value="1"/>
</dbReference>
<accession>A0AAJ5X0M4</accession>